<comment type="similarity">
    <text evidence="2">Belongs to the glycosyltransferase 31 family.</text>
</comment>
<dbReference type="Gene3D" id="3.40.50.150">
    <property type="entry name" value="Vaccinia Virus protein VP39"/>
    <property type="match status" value="1"/>
</dbReference>
<comment type="subcellular location">
    <subcellularLocation>
        <location evidence="1">Golgi apparatus membrane</location>
        <topology evidence="1">Single-pass type II membrane protein</topology>
    </subcellularLocation>
</comment>
<sequence length="649" mass="76461">MMFSPFCTHLILIVSCVVFIFSYFSYIKRNQTYQQSLQLTSTLLTSTSHDFQNQFSSINLTTKTITDTTDEKLLREKILGSSDINHSMLSRFTFINPPKPVCNYPKYTQQFMIIVVLSRGINFDYRQVIRATWGRNGKYKNYNIFIQTIFFVGTDDTVQLAVRNEQAMFNDVVEMNIPENYPFVAHKELASLLWTRYYCPLARIIFRADDDILLDTFLLLNYIQHTLNLDAKDGLYGWFRFNNTVHRADKWAVTKLEYQPKIYPPYTFGISYLFSNVSCQRLINAANHPNHQIIRIGDAYITGILRDLANIPFYDFENLQYAYTFYTEIPCDNYFETKSDLLLCMSKLHIGQRGDPYEFYDIWETILAKHNRSISFSISTYPEILQTYDVHRLKYLSENESMTYNIYRNKINYIYIDIGCFNGETIEHFIHFTPQSILYDIITFEPDPINYQLCKQKLSQAKYRDYNIFIIPKVVWIYNGKISYQINRGQKSGIYNNKTEDTQSVVELDAIDFSSWLSNLVTLNNTKVHIRLTMPGFETRFLRKLVVDNTLLLANRWDVDWSSRSDPSVYPEHVYLHLMFDSFGFTCIGFTHLRNIRKIFKMKQPYANVTMYYNLSQLPQTDTYSHYVQRPDIGESPRTLKPAVKLKTI</sequence>
<dbReference type="GO" id="GO:0000139">
    <property type="term" value="C:Golgi membrane"/>
    <property type="evidence" value="ECO:0007669"/>
    <property type="project" value="UniProtKB-SubCell"/>
</dbReference>
<dbReference type="Proteomes" id="UP000663868">
    <property type="component" value="Unassembled WGS sequence"/>
</dbReference>
<keyword evidence="7 10" id="KW-1133">Transmembrane helix</keyword>
<dbReference type="EMBL" id="CAJNOE010000099">
    <property type="protein sequence ID" value="CAF0908907.1"/>
    <property type="molecule type" value="Genomic_DNA"/>
</dbReference>
<proteinExistence type="inferred from homology"/>
<dbReference type="PANTHER" id="PTHR11214:SF378">
    <property type="entry name" value="BETA-1,3-GALACTOSYLTRANSFERASE 4"/>
    <property type="match status" value="1"/>
</dbReference>
<keyword evidence="3" id="KW-0328">Glycosyltransferase</keyword>
<reference evidence="11" key="1">
    <citation type="submission" date="2021-02" db="EMBL/GenBank/DDBJ databases">
        <authorList>
            <person name="Nowell W R."/>
        </authorList>
    </citation>
    <scope>NUCLEOTIDE SEQUENCE</scope>
</reference>
<evidence type="ECO:0000256" key="4">
    <source>
        <dbReference type="ARBA" id="ARBA00022679"/>
    </source>
</evidence>
<comment type="caution">
    <text evidence="11">The sequence shown here is derived from an EMBL/GenBank/DDBJ whole genome shotgun (WGS) entry which is preliminary data.</text>
</comment>
<evidence type="ECO:0000256" key="10">
    <source>
        <dbReference type="SAM" id="Phobius"/>
    </source>
</evidence>
<evidence type="ECO:0000256" key="1">
    <source>
        <dbReference type="ARBA" id="ARBA00004323"/>
    </source>
</evidence>
<organism evidence="11 13">
    <name type="scientific">Adineta steineri</name>
    <dbReference type="NCBI Taxonomy" id="433720"/>
    <lineage>
        <taxon>Eukaryota</taxon>
        <taxon>Metazoa</taxon>
        <taxon>Spiralia</taxon>
        <taxon>Gnathifera</taxon>
        <taxon>Rotifera</taxon>
        <taxon>Eurotatoria</taxon>
        <taxon>Bdelloidea</taxon>
        <taxon>Adinetida</taxon>
        <taxon>Adinetidae</taxon>
        <taxon>Adineta</taxon>
    </lineage>
</organism>
<dbReference type="PANTHER" id="PTHR11214">
    <property type="entry name" value="BETA-1,3-N-ACETYLGLUCOSAMINYLTRANSFERASE"/>
    <property type="match status" value="1"/>
</dbReference>
<feature type="transmembrane region" description="Helical" evidence="10">
    <location>
        <begin position="7"/>
        <end position="26"/>
    </location>
</feature>
<evidence type="ECO:0000256" key="6">
    <source>
        <dbReference type="ARBA" id="ARBA00022968"/>
    </source>
</evidence>
<dbReference type="InterPro" id="IPR002659">
    <property type="entry name" value="Glyco_trans_31"/>
</dbReference>
<name>A0A814A7Y7_9BILA</name>
<dbReference type="GO" id="GO:0016758">
    <property type="term" value="F:hexosyltransferase activity"/>
    <property type="evidence" value="ECO:0007669"/>
    <property type="project" value="InterPro"/>
</dbReference>
<evidence type="ECO:0000256" key="9">
    <source>
        <dbReference type="ARBA" id="ARBA00023136"/>
    </source>
</evidence>
<keyword evidence="6" id="KW-0735">Signal-anchor</keyword>
<dbReference type="AlphaFoldDB" id="A0A814A7Y7"/>
<dbReference type="Proteomes" id="UP000663860">
    <property type="component" value="Unassembled WGS sequence"/>
</dbReference>
<evidence type="ECO:0000256" key="3">
    <source>
        <dbReference type="ARBA" id="ARBA00022676"/>
    </source>
</evidence>
<evidence type="ECO:0000256" key="7">
    <source>
        <dbReference type="ARBA" id="ARBA00022989"/>
    </source>
</evidence>
<dbReference type="GO" id="GO:0006493">
    <property type="term" value="P:protein O-linked glycosylation"/>
    <property type="evidence" value="ECO:0007669"/>
    <property type="project" value="TreeGrafter"/>
</dbReference>
<dbReference type="EMBL" id="CAJOBB010000010">
    <property type="protein sequence ID" value="CAF3508045.1"/>
    <property type="molecule type" value="Genomic_DNA"/>
</dbReference>
<evidence type="ECO:0000256" key="5">
    <source>
        <dbReference type="ARBA" id="ARBA00022692"/>
    </source>
</evidence>
<dbReference type="Gene3D" id="3.90.550.50">
    <property type="match status" value="1"/>
</dbReference>
<keyword evidence="4" id="KW-0808">Transferase</keyword>
<keyword evidence="8" id="KW-0333">Golgi apparatus</keyword>
<keyword evidence="5 10" id="KW-0812">Transmembrane</keyword>
<accession>A0A814A7Y7</accession>
<evidence type="ECO:0000256" key="8">
    <source>
        <dbReference type="ARBA" id="ARBA00023034"/>
    </source>
</evidence>
<evidence type="ECO:0000313" key="13">
    <source>
        <dbReference type="Proteomes" id="UP000663860"/>
    </source>
</evidence>
<dbReference type="SUPFAM" id="SSF53335">
    <property type="entry name" value="S-adenosyl-L-methionine-dependent methyltransferases"/>
    <property type="match status" value="1"/>
</dbReference>
<gene>
    <name evidence="11" type="ORF">IZO911_LOCUS12665</name>
    <name evidence="12" type="ORF">KXQ929_LOCUS443</name>
</gene>
<evidence type="ECO:0000313" key="11">
    <source>
        <dbReference type="EMBL" id="CAF0908907.1"/>
    </source>
</evidence>
<dbReference type="Pfam" id="PF01762">
    <property type="entry name" value="Galactosyl_T"/>
    <property type="match status" value="1"/>
</dbReference>
<evidence type="ECO:0000313" key="12">
    <source>
        <dbReference type="EMBL" id="CAF3508045.1"/>
    </source>
</evidence>
<evidence type="ECO:0000256" key="2">
    <source>
        <dbReference type="ARBA" id="ARBA00008661"/>
    </source>
</evidence>
<dbReference type="InterPro" id="IPR029063">
    <property type="entry name" value="SAM-dependent_MTases_sf"/>
</dbReference>
<protein>
    <submittedName>
        <fullName evidence="11">Uncharacterized protein</fullName>
    </submittedName>
</protein>
<keyword evidence="9 10" id="KW-0472">Membrane</keyword>